<proteinExistence type="predicted"/>
<dbReference type="EMBL" id="CAJVPT010004645">
    <property type="protein sequence ID" value="CAG8510458.1"/>
    <property type="molecule type" value="Genomic_DNA"/>
</dbReference>
<evidence type="ECO:0000313" key="1">
    <source>
        <dbReference type="EMBL" id="CAG8510458.1"/>
    </source>
</evidence>
<reference evidence="1" key="1">
    <citation type="submission" date="2021-06" db="EMBL/GenBank/DDBJ databases">
        <authorList>
            <person name="Kallberg Y."/>
            <person name="Tangrot J."/>
            <person name="Rosling A."/>
        </authorList>
    </citation>
    <scope>NUCLEOTIDE SEQUENCE</scope>
    <source>
        <strain evidence="1">CL356</strain>
    </source>
</reference>
<organism evidence="1 2">
    <name type="scientific">Acaulospora colombiana</name>
    <dbReference type="NCBI Taxonomy" id="27376"/>
    <lineage>
        <taxon>Eukaryota</taxon>
        <taxon>Fungi</taxon>
        <taxon>Fungi incertae sedis</taxon>
        <taxon>Mucoromycota</taxon>
        <taxon>Glomeromycotina</taxon>
        <taxon>Glomeromycetes</taxon>
        <taxon>Diversisporales</taxon>
        <taxon>Acaulosporaceae</taxon>
        <taxon>Acaulospora</taxon>
    </lineage>
</organism>
<evidence type="ECO:0000313" key="2">
    <source>
        <dbReference type="Proteomes" id="UP000789525"/>
    </source>
</evidence>
<comment type="caution">
    <text evidence="1">The sequence shown here is derived from an EMBL/GenBank/DDBJ whole genome shotgun (WGS) entry which is preliminary data.</text>
</comment>
<gene>
    <name evidence="1" type="ORF">ACOLOM_LOCUS3195</name>
</gene>
<name>A0ACA9L5M9_9GLOM</name>
<dbReference type="Proteomes" id="UP000789525">
    <property type="component" value="Unassembled WGS sequence"/>
</dbReference>
<sequence>MAAEKELVRSSDHKFDEMNDRDILTFKRDKLKYFRGEEDREAERLKNED</sequence>
<accession>A0ACA9L5M9</accession>
<keyword evidence="2" id="KW-1185">Reference proteome</keyword>
<protein>
    <submittedName>
        <fullName evidence="1">5974_t:CDS:1</fullName>
    </submittedName>
</protein>